<dbReference type="eggNOG" id="KOG0531">
    <property type="taxonomic scope" value="Eukaryota"/>
</dbReference>
<reference evidence="2" key="2">
    <citation type="submission" date="2018-05" db="EMBL/GenBank/DDBJ databases">
        <title>OpunRS2 (Oryza punctata Reference Sequence Version 2).</title>
        <authorList>
            <person name="Zhang J."/>
            <person name="Kudrna D."/>
            <person name="Lee S."/>
            <person name="Talag J."/>
            <person name="Welchert J."/>
            <person name="Wing R.A."/>
        </authorList>
    </citation>
    <scope>NUCLEOTIDE SEQUENCE [LARGE SCALE GENOMIC DNA]</scope>
</reference>
<keyword evidence="3" id="KW-1185">Reference proteome</keyword>
<feature type="compositionally biased region" description="Basic residues" evidence="1">
    <location>
        <begin position="9"/>
        <end position="24"/>
    </location>
</feature>
<name>A0A0E0LH61_ORYPU</name>
<sequence length="198" mass="22352">MGDCGQEARRRRIRPRRGGSRTLRAARRRVQHNCRWEARWWWIRPSLRSHAHSGDLRGNELGLRRPWRSSSGHLNDVPPSMPRADLNPSEAEVAKQYPSHTAICICDGLEFCSPGMCDEGELVLKYQWFIGGKTPPDFVPLPEELRTGCPKVINLTAHGDLVEGNVLMGVPEMAWCNGTSGKGVARFAYNLYHVSFCK</sequence>
<reference evidence="2" key="1">
    <citation type="submission" date="2015-04" db="UniProtKB">
        <authorList>
            <consortium name="EnsemblPlants"/>
        </authorList>
    </citation>
    <scope>IDENTIFICATION</scope>
</reference>
<protein>
    <submittedName>
        <fullName evidence="2">Uncharacterized protein</fullName>
    </submittedName>
</protein>
<dbReference type="Gramene" id="OPUNC07G03060.1">
    <property type="protein sequence ID" value="OPUNC07G03060.1"/>
    <property type="gene ID" value="OPUNC07G03060"/>
</dbReference>
<feature type="region of interest" description="Disordered" evidence="1">
    <location>
        <begin position="1"/>
        <end position="24"/>
    </location>
</feature>
<dbReference type="Proteomes" id="UP000026962">
    <property type="component" value="Chromosome 7"/>
</dbReference>
<evidence type="ECO:0000313" key="2">
    <source>
        <dbReference type="EnsemblPlants" id="OPUNC07G03060.1"/>
    </source>
</evidence>
<dbReference type="STRING" id="4537.A0A0E0LH61"/>
<dbReference type="EnsemblPlants" id="OPUNC07G03060.1">
    <property type="protein sequence ID" value="OPUNC07G03060.1"/>
    <property type="gene ID" value="OPUNC07G03060"/>
</dbReference>
<evidence type="ECO:0000256" key="1">
    <source>
        <dbReference type="SAM" id="MobiDB-lite"/>
    </source>
</evidence>
<dbReference type="HOGENOM" id="CLU_1380087_0_0_1"/>
<proteinExistence type="predicted"/>
<organism evidence="2">
    <name type="scientific">Oryza punctata</name>
    <name type="common">Red rice</name>
    <dbReference type="NCBI Taxonomy" id="4537"/>
    <lineage>
        <taxon>Eukaryota</taxon>
        <taxon>Viridiplantae</taxon>
        <taxon>Streptophyta</taxon>
        <taxon>Embryophyta</taxon>
        <taxon>Tracheophyta</taxon>
        <taxon>Spermatophyta</taxon>
        <taxon>Magnoliopsida</taxon>
        <taxon>Liliopsida</taxon>
        <taxon>Poales</taxon>
        <taxon>Poaceae</taxon>
        <taxon>BOP clade</taxon>
        <taxon>Oryzoideae</taxon>
        <taxon>Oryzeae</taxon>
        <taxon>Oryzinae</taxon>
        <taxon>Oryza</taxon>
    </lineage>
</organism>
<dbReference type="AlphaFoldDB" id="A0A0E0LH61"/>
<evidence type="ECO:0000313" key="3">
    <source>
        <dbReference type="Proteomes" id="UP000026962"/>
    </source>
</evidence>
<accession>A0A0E0LH61</accession>